<evidence type="ECO:0000256" key="3">
    <source>
        <dbReference type="ARBA" id="ARBA00004589"/>
    </source>
</evidence>
<feature type="domain" description="Superoxide dismutase copper/zinc binding" evidence="17">
    <location>
        <begin position="49"/>
        <end position="162"/>
    </location>
</feature>
<evidence type="ECO:0000256" key="6">
    <source>
        <dbReference type="ARBA" id="ARBA00022512"/>
    </source>
</evidence>
<evidence type="ECO:0000256" key="9">
    <source>
        <dbReference type="ARBA" id="ARBA00022723"/>
    </source>
</evidence>
<evidence type="ECO:0000256" key="8">
    <source>
        <dbReference type="ARBA" id="ARBA00022622"/>
    </source>
</evidence>
<keyword evidence="14" id="KW-0449">Lipoprotein</keyword>
<keyword evidence="6" id="KW-0134">Cell wall</keyword>
<dbReference type="OrthoDB" id="159229at2759"/>
<dbReference type="Pfam" id="PF00080">
    <property type="entry name" value="Sod_Cu"/>
    <property type="match status" value="1"/>
</dbReference>
<dbReference type="Gene3D" id="2.60.40.200">
    <property type="entry name" value="Superoxide dismutase, copper/zinc binding domain"/>
    <property type="match status" value="1"/>
</dbReference>
<evidence type="ECO:0000256" key="11">
    <source>
        <dbReference type="ARBA" id="ARBA00023002"/>
    </source>
</evidence>
<name>A0A9P7VBY6_9ASCO</name>
<accession>A0A9P7VBY6</accession>
<protein>
    <recommendedName>
        <fullName evidence="5">superoxide dismutase</fullName>
        <ecNumber evidence="5">1.15.1.1</ecNumber>
    </recommendedName>
</protein>
<evidence type="ECO:0000256" key="2">
    <source>
        <dbReference type="ARBA" id="ARBA00004191"/>
    </source>
</evidence>
<evidence type="ECO:0000256" key="1">
    <source>
        <dbReference type="ARBA" id="ARBA00001935"/>
    </source>
</evidence>
<keyword evidence="8" id="KW-0336">GPI-anchor</keyword>
<keyword evidence="11" id="KW-0560">Oxidoreductase</keyword>
<evidence type="ECO:0000256" key="16">
    <source>
        <dbReference type="SAM" id="MobiDB-lite"/>
    </source>
</evidence>
<dbReference type="InterPro" id="IPR036423">
    <property type="entry name" value="SOD-like_Cu/Zn_dom_sf"/>
</dbReference>
<dbReference type="AlphaFoldDB" id="A0A9P7VBY6"/>
<keyword evidence="12" id="KW-0186">Copper</keyword>
<feature type="compositionally biased region" description="Polar residues" evidence="16">
    <location>
        <begin position="231"/>
        <end position="249"/>
    </location>
</feature>
<comment type="similarity">
    <text evidence="4">Belongs to the Cu-Zn superoxide dismutase family.</text>
</comment>
<dbReference type="GeneID" id="66118103"/>
<dbReference type="GO" id="GO:0005507">
    <property type="term" value="F:copper ion binding"/>
    <property type="evidence" value="ECO:0007669"/>
    <property type="project" value="InterPro"/>
</dbReference>
<dbReference type="InterPro" id="IPR001424">
    <property type="entry name" value="SOD_Cu_Zn_dom"/>
</dbReference>
<dbReference type="GO" id="GO:0005576">
    <property type="term" value="C:extracellular region"/>
    <property type="evidence" value="ECO:0007669"/>
    <property type="project" value="UniProtKB-ARBA"/>
</dbReference>
<dbReference type="SUPFAM" id="SSF49329">
    <property type="entry name" value="Cu,Zn superoxide dismutase-like"/>
    <property type="match status" value="1"/>
</dbReference>
<evidence type="ECO:0000256" key="12">
    <source>
        <dbReference type="ARBA" id="ARBA00023008"/>
    </source>
</evidence>
<evidence type="ECO:0000256" key="7">
    <source>
        <dbReference type="ARBA" id="ARBA00022525"/>
    </source>
</evidence>
<dbReference type="GO" id="GO:0004784">
    <property type="term" value="F:superoxide dismutase activity"/>
    <property type="evidence" value="ECO:0007669"/>
    <property type="project" value="UniProtKB-EC"/>
</dbReference>
<dbReference type="PANTHER" id="PTHR10003">
    <property type="entry name" value="SUPEROXIDE DISMUTASE CU-ZN -RELATED"/>
    <property type="match status" value="1"/>
</dbReference>
<keyword evidence="8" id="KW-0472">Membrane</keyword>
<dbReference type="EC" id="1.15.1.1" evidence="5"/>
<keyword evidence="7" id="KW-0964">Secreted</keyword>
<reference evidence="18" key="1">
    <citation type="submission" date="2021-03" db="EMBL/GenBank/DDBJ databases">
        <authorList>
            <person name="Palmer J.M."/>
        </authorList>
    </citation>
    <scope>NUCLEOTIDE SEQUENCE</scope>
    <source>
        <strain evidence="18">ARV_011</strain>
    </source>
</reference>
<keyword evidence="10" id="KW-0049">Antioxidant</keyword>
<gene>
    <name evidence="18" type="ORF">KQ657_004729</name>
</gene>
<evidence type="ECO:0000256" key="5">
    <source>
        <dbReference type="ARBA" id="ARBA00012682"/>
    </source>
</evidence>
<organism evidence="18 19">
    <name type="scientific">Scheffersomyces spartinae</name>
    <dbReference type="NCBI Taxonomy" id="45513"/>
    <lineage>
        <taxon>Eukaryota</taxon>
        <taxon>Fungi</taxon>
        <taxon>Dikarya</taxon>
        <taxon>Ascomycota</taxon>
        <taxon>Saccharomycotina</taxon>
        <taxon>Pichiomycetes</taxon>
        <taxon>Debaryomycetaceae</taxon>
        <taxon>Scheffersomyces</taxon>
    </lineage>
</organism>
<keyword evidence="8" id="KW-0325">Glycoprotein</keyword>
<evidence type="ECO:0000256" key="13">
    <source>
        <dbReference type="ARBA" id="ARBA00023026"/>
    </source>
</evidence>
<feature type="region of interest" description="Disordered" evidence="16">
    <location>
        <begin position="229"/>
        <end position="249"/>
    </location>
</feature>
<comment type="catalytic activity">
    <reaction evidence="15">
        <text>2 superoxide + 2 H(+) = H2O2 + O2</text>
        <dbReference type="Rhea" id="RHEA:20696"/>
        <dbReference type="ChEBI" id="CHEBI:15378"/>
        <dbReference type="ChEBI" id="CHEBI:15379"/>
        <dbReference type="ChEBI" id="CHEBI:16240"/>
        <dbReference type="ChEBI" id="CHEBI:18421"/>
        <dbReference type="EC" id="1.15.1.1"/>
    </reaction>
</comment>
<evidence type="ECO:0000256" key="10">
    <source>
        <dbReference type="ARBA" id="ARBA00022862"/>
    </source>
</evidence>
<dbReference type="EMBL" id="JAHMUF010000007">
    <property type="protein sequence ID" value="KAG7194514.1"/>
    <property type="molecule type" value="Genomic_DNA"/>
</dbReference>
<evidence type="ECO:0000259" key="17">
    <source>
        <dbReference type="Pfam" id="PF00080"/>
    </source>
</evidence>
<evidence type="ECO:0000313" key="18">
    <source>
        <dbReference type="EMBL" id="KAG7194514.1"/>
    </source>
</evidence>
<dbReference type="Proteomes" id="UP000790833">
    <property type="component" value="Unassembled WGS sequence"/>
</dbReference>
<keyword evidence="19" id="KW-1185">Reference proteome</keyword>
<sequence length="288" mass="31506">MKFTTPLSVVPIVMGTAMASQAPKVSTNPDKAIAIADFPQGGNSQKTLGNVIFYTKKNNEVKVHVDMTGLPAMNGPFQYHIHEYPIGANGDCESTGLHFNPYGATPDCSLQPDDSYCQVGDLSGKHGWINTTCFETKYYDPYLSLDPNSPAYVIGRSVVFHYANLTKFACADIVPLSKQKLTSLDNAAMEKANEYMAGQLEGVTIGDDKSPQVQLERRNLDTFVDDDMTSSKKWNPKNSTIPKHNYSNNSNASLNHYESSIYDDSGSKSGNNAGIIPYMISGILFALF</sequence>
<comment type="caution">
    <text evidence="18">The sequence shown here is derived from an EMBL/GenBank/DDBJ whole genome shotgun (WGS) entry which is preliminary data.</text>
</comment>
<evidence type="ECO:0000256" key="14">
    <source>
        <dbReference type="ARBA" id="ARBA00023288"/>
    </source>
</evidence>
<comment type="cofactor">
    <cofactor evidence="1">
        <name>Cu cation</name>
        <dbReference type="ChEBI" id="CHEBI:23378"/>
    </cofactor>
</comment>
<evidence type="ECO:0000256" key="15">
    <source>
        <dbReference type="ARBA" id="ARBA00049204"/>
    </source>
</evidence>
<evidence type="ECO:0000313" key="19">
    <source>
        <dbReference type="Proteomes" id="UP000790833"/>
    </source>
</evidence>
<evidence type="ECO:0000256" key="4">
    <source>
        <dbReference type="ARBA" id="ARBA00010457"/>
    </source>
</evidence>
<dbReference type="RefSeq" id="XP_043050061.1">
    <property type="nucleotide sequence ID" value="XM_043195395.1"/>
</dbReference>
<proteinExistence type="inferred from homology"/>
<dbReference type="InterPro" id="IPR024134">
    <property type="entry name" value="SOD_Cu/Zn_/chaperone"/>
</dbReference>
<dbReference type="GO" id="GO:0098552">
    <property type="term" value="C:side of membrane"/>
    <property type="evidence" value="ECO:0007669"/>
    <property type="project" value="UniProtKB-KW"/>
</dbReference>
<keyword evidence="9" id="KW-0479">Metal-binding</keyword>
<keyword evidence="13" id="KW-0843">Virulence</keyword>
<dbReference type="FunFam" id="2.60.40.200:FF:000007">
    <property type="entry name" value="Cell surface Cu-only superoxide dismutase 5"/>
    <property type="match status" value="1"/>
</dbReference>
<comment type="subcellular location">
    <subcellularLocation>
        <location evidence="3">Membrane</location>
        <topology evidence="3">Lipid-anchor</topology>
        <topology evidence="3">GPI-anchor</topology>
    </subcellularLocation>
    <subcellularLocation>
        <location evidence="2">Secreted</location>
        <location evidence="2">Cell wall</location>
    </subcellularLocation>
</comment>